<name>A0ABT5DU49_9BACT</name>
<protein>
    <submittedName>
        <fullName evidence="5">DUF4139 domain-containing protein</fullName>
    </submittedName>
</protein>
<proteinExistence type="predicted"/>
<feature type="coiled-coil region" evidence="1">
    <location>
        <begin position="90"/>
        <end position="117"/>
    </location>
</feature>
<feature type="compositionally biased region" description="Polar residues" evidence="2">
    <location>
        <begin position="352"/>
        <end position="371"/>
    </location>
</feature>
<dbReference type="InterPro" id="IPR011935">
    <property type="entry name" value="CHP02231"/>
</dbReference>
<evidence type="ECO:0000259" key="4">
    <source>
        <dbReference type="Pfam" id="PF13600"/>
    </source>
</evidence>
<comment type="caution">
    <text evidence="5">The sequence shown here is derived from an EMBL/GenBank/DDBJ whole genome shotgun (WGS) entry which is preliminary data.</text>
</comment>
<reference evidence="5 6" key="1">
    <citation type="submission" date="2022-11" db="EMBL/GenBank/DDBJ databases">
        <title>Minimal conservation of predation-associated metabolite biosynthetic gene clusters underscores biosynthetic potential of Myxococcota including descriptions for ten novel species: Archangium lansinium sp. nov., Myxococcus landrumus sp. nov., Nannocystis bai.</title>
        <authorList>
            <person name="Ahearne A."/>
            <person name="Stevens C."/>
            <person name="Dowd S."/>
        </authorList>
    </citation>
    <scope>NUCLEOTIDE SEQUENCE [LARGE SCALE GENOMIC DNA]</scope>
    <source>
        <strain evidence="5 6">BB15-2</strain>
    </source>
</reference>
<feature type="region of interest" description="Disordered" evidence="2">
    <location>
        <begin position="164"/>
        <end position="189"/>
    </location>
</feature>
<organism evidence="5 6">
    <name type="scientific">Nannocystis bainbridge</name>
    <dbReference type="NCBI Taxonomy" id="2995303"/>
    <lineage>
        <taxon>Bacteria</taxon>
        <taxon>Pseudomonadati</taxon>
        <taxon>Myxococcota</taxon>
        <taxon>Polyangia</taxon>
        <taxon>Nannocystales</taxon>
        <taxon>Nannocystaceae</taxon>
        <taxon>Nannocystis</taxon>
    </lineage>
</organism>
<dbReference type="RefSeq" id="WP_272085660.1">
    <property type="nucleotide sequence ID" value="NZ_JAQNDL010000001.1"/>
</dbReference>
<feature type="region of interest" description="Disordered" evidence="2">
    <location>
        <begin position="314"/>
        <end position="333"/>
    </location>
</feature>
<feature type="domain" description="DUF4139" evidence="3">
    <location>
        <begin position="214"/>
        <end position="730"/>
    </location>
</feature>
<dbReference type="Proteomes" id="UP001221686">
    <property type="component" value="Unassembled WGS sequence"/>
</dbReference>
<evidence type="ECO:0000256" key="2">
    <source>
        <dbReference type="SAM" id="MobiDB-lite"/>
    </source>
</evidence>
<dbReference type="PANTHER" id="PTHR31005:SF8">
    <property type="entry name" value="DUF4139 DOMAIN-CONTAINING PROTEIN"/>
    <property type="match status" value="1"/>
</dbReference>
<feature type="compositionally biased region" description="Gly residues" evidence="2">
    <location>
        <begin position="430"/>
        <end position="440"/>
    </location>
</feature>
<evidence type="ECO:0000256" key="1">
    <source>
        <dbReference type="SAM" id="Coils"/>
    </source>
</evidence>
<sequence length="744" mass="81337">MNVPVLTSRIDSVTVYRQGALVTRSAILLAAQPVPPQVKLLGLPLSLDDGSVRVRVEGEGGELPVAMDLRVALDLAVPDPSLPPPDDAELKQARRDVRALADRRAHLEAQRARIERLQVYERPANKRGQPPRPSPTAARLSLVAFQQQQIAAIDAQLQRLREEQRQAEERREHLEARRKAASKARQAKPHELRKAALISLRARDVPPAPVRLIIEYMVPGARWAPAYAVSLTRDMARATVAVRAMVAQDTGEDWAGVRLTLATADAQRWVELPEMQALRIGRRQPAPQRRGWRAPPAGAGELYADYDRFLAAGSVPRSKPTPEPVPSEAWADPETEASIEVLADMPREHTQDGSISPQYQQRSRQLEQARNQPAPGAGRPSPKVSAPPMVMRSGAPPPSPASPQPVMASAPLPRKGGLGGALADAVGGFFGGAEGGGPQGGLARPGPEPEHEAAPEQLAYGDLRMPGPEAGRRGVLTLTHRRERYLEMLWVREVTRELDVVSLIDGAVTRAQQAGGRGLPPRHRFAESWFGFDYVYAAETPVDIPSDGDYHSVPLLTQAAPIQLGYVVVPRESTDVYRFVKLKNPLDAPLLPGPADIYVGGDYLLSADLKVAPPRGEVQIGLGVEQAIKVSRNTHFREEAAGLMGGSLSLRHDLEFEVANRSPRPVEVEVQERLPSVREREDEIQVEVGAVEPAWAPFEPEDYALKGGYRWRVQVPAGQQKKLTATYVVRISAKKELVGGNRRE</sequence>
<evidence type="ECO:0000259" key="3">
    <source>
        <dbReference type="Pfam" id="PF13598"/>
    </source>
</evidence>
<dbReference type="Pfam" id="PF13598">
    <property type="entry name" value="DUF4139"/>
    <property type="match status" value="1"/>
</dbReference>
<feature type="region of interest" description="Disordered" evidence="2">
    <location>
        <begin position="430"/>
        <end position="452"/>
    </location>
</feature>
<evidence type="ECO:0000313" key="5">
    <source>
        <dbReference type="EMBL" id="MDC0717175.1"/>
    </source>
</evidence>
<feature type="region of interest" description="Disordered" evidence="2">
    <location>
        <begin position="348"/>
        <end position="413"/>
    </location>
</feature>
<keyword evidence="6" id="KW-1185">Reference proteome</keyword>
<evidence type="ECO:0000313" key="6">
    <source>
        <dbReference type="Proteomes" id="UP001221686"/>
    </source>
</evidence>
<dbReference type="InterPro" id="IPR037291">
    <property type="entry name" value="DUF4139"/>
</dbReference>
<feature type="compositionally biased region" description="Basic and acidic residues" evidence="2">
    <location>
        <begin position="164"/>
        <end position="178"/>
    </location>
</feature>
<dbReference type="EMBL" id="JAQNDL010000001">
    <property type="protein sequence ID" value="MDC0717175.1"/>
    <property type="molecule type" value="Genomic_DNA"/>
</dbReference>
<feature type="domain" description="DUF4140" evidence="4">
    <location>
        <begin position="13"/>
        <end position="115"/>
    </location>
</feature>
<dbReference type="Pfam" id="PF13600">
    <property type="entry name" value="DUF4140"/>
    <property type="match status" value="1"/>
</dbReference>
<keyword evidence="1" id="KW-0175">Coiled coil</keyword>
<dbReference type="InterPro" id="IPR025554">
    <property type="entry name" value="DUF4140"/>
</dbReference>
<accession>A0ABT5DU49</accession>
<gene>
    <name evidence="5" type="ORF">POL25_09755</name>
</gene>
<dbReference type="PANTHER" id="PTHR31005">
    <property type="entry name" value="DUF4139 DOMAIN-CONTAINING PROTEIN"/>
    <property type="match status" value="1"/>
</dbReference>